<keyword evidence="3" id="KW-1185">Reference proteome</keyword>
<reference evidence="2 3" key="1">
    <citation type="submission" date="2016-10" db="EMBL/GenBank/DDBJ databases">
        <authorList>
            <person name="de Groot N.N."/>
        </authorList>
    </citation>
    <scope>NUCLEOTIDE SEQUENCE [LARGE SCALE GENOMIC DNA]</scope>
    <source>
        <strain evidence="2 3">CGMCC 1.9159</strain>
    </source>
</reference>
<evidence type="ECO:0000313" key="3">
    <source>
        <dbReference type="Proteomes" id="UP000199475"/>
    </source>
</evidence>
<gene>
    <name evidence="2" type="ORF">SAMN04488242_0608</name>
</gene>
<dbReference type="Pfam" id="PF01869">
    <property type="entry name" value="BcrAD_BadFG"/>
    <property type="match status" value="1"/>
</dbReference>
<dbReference type="InterPro" id="IPR002731">
    <property type="entry name" value="ATPase_BadF"/>
</dbReference>
<dbReference type="Proteomes" id="UP000199475">
    <property type="component" value="Unassembled WGS sequence"/>
</dbReference>
<organism evidence="2 3">
    <name type="scientific">Tessaracoccus oleiagri</name>
    <dbReference type="NCBI Taxonomy" id="686624"/>
    <lineage>
        <taxon>Bacteria</taxon>
        <taxon>Bacillati</taxon>
        <taxon>Actinomycetota</taxon>
        <taxon>Actinomycetes</taxon>
        <taxon>Propionibacteriales</taxon>
        <taxon>Propionibacteriaceae</taxon>
        <taxon>Tessaracoccus</taxon>
    </lineage>
</organism>
<sequence length="300" mass="30594">MRFMGIDLGGTSTRCVVSDVDGALLGFGRAAGGNPRSSVGDPAENLATAIRTAGIFDVDAVGIGAAGTGSARRDEMLDTLRRGLSLAGVTAPTAFDTDFGIAFRSASPSPDGRLLLAGTGAVAAQYANWEMTRRFDGLGWLLGDTGSGSWIGREALRAVAADLDGRGEPTVLSGQLLDHYGIADDPDPAQALVRVTDGTRAAEWATVTPFVIGSDGDPVASRILDAAAAALTDTLSYAGDGPTVLAGGVLGAEALRRRVEARIGATEYADHPVVGAVALAAAECGATIDREALARALRNR</sequence>
<dbReference type="PANTHER" id="PTHR43190:SF3">
    <property type="entry name" value="N-ACETYL-D-GLUCOSAMINE KINASE"/>
    <property type="match status" value="1"/>
</dbReference>
<dbReference type="RefSeq" id="WP_093248775.1">
    <property type="nucleotide sequence ID" value="NZ_FNGP01000001.1"/>
</dbReference>
<evidence type="ECO:0000259" key="1">
    <source>
        <dbReference type="Pfam" id="PF01869"/>
    </source>
</evidence>
<dbReference type="EMBL" id="FNGP01000001">
    <property type="protein sequence ID" value="SDL17967.1"/>
    <property type="molecule type" value="Genomic_DNA"/>
</dbReference>
<dbReference type="PANTHER" id="PTHR43190">
    <property type="entry name" value="N-ACETYL-D-GLUCOSAMINE KINASE"/>
    <property type="match status" value="1"/>
</dbReference>
<dbReference type="AlphaFoldDB" id="A0A1G9HY90"/>
<protein>
    <submittedName>
        <fullName evidence="2">BadF-type ATPase</fullName>
    </submittedName>
</protein>
<dbReference type="Gene3D" id="3.30.420.40">
    <property type="match status" value="2"/>
</dbReference>
<accession>A0A1G9HY90</accession>
<dbReference type="STRING" id="686624.SAMN04488242_0608"/>
<dbReference type="InterPro" id="IPR043129">
    <property type="entry name" value="ATPase_NBD"/>
</dbReference>
<dbReference type="SUPFAM" id="SSF53067">
    <property type="entry name" value="Actin-like ATPase domain"/>
    <property type="match status" value="2"/>
</dbReference>
<dbReference type="InterPro" id="IPR052519">
    <property type="entry name" value="Euk-type_GlcNAc_Kinase"/>
</dbReference>
<evidence type="ECO:0000313" key="2">
    <source>
        <dbReference type="EMBL" id="SDL17967.1"/>
    </source>
</evidence>
<feature type="domain" description="ATPase BadF/BadG/BcrA/BcrD type" evidence="1">
    <location>
        <begin position="5"/>
        <end position="277"/>
    </location>
</feature>
<dbReference type="OrthoDB" id="8701357at2"/>
<name>A0A1G9HY90_9ACTN</name>
<proteinExistence type="predicted"/>